<protein>
    <submittedName>
        <fullName evidence="2">Uncharacterized protein</fullName>
    </submittedName>
</protein>
<evidence type="ECO:0000313" key="3">
    <source>
        <dbReference type="Proteomes" id="UP001360953"/>
    </source>
</evidence>
<dbReference type="EMBL" id="JBBPEH010000013">
    <property type="protein sequence ID" value="KAK7530995.1"/>
    <property type="molecule type" value="Genomic_DNA"/>
</dbReference>
<feature type="compositionally biased region" description="Polar residues" evidence="1">
    <location>
        <begin position="12"/>
        <end position="23"/>
    </location>
</feature>
<dbReference type="GeneID" id="92026941"/>
<dbReference type="Proteomes" id="UP001360953">
    <property type="component" value="Unassembled WGS sequence"/>
</dbReference>
<evidence type="ECO:0000256" key="1">
    <source>
        <dbReference type="SAM" id="MobiDB-lite"/>
    </source>
</evidence>
<name>A0ABR1L6Y5_9PEZI</name>
<organism evidence="2 3">
    <name type="scientific">Phyllosticta citribraziliensis</name>
    <dbReference type="NCBI Taxonomy" id="989973"/>
    <lineage>
        <taxon>Eukaryota</taxon>
        <taxon>Fungi</taxon>
        <taxon>Dikarya</taxon>
        <taxon>Ascomycota</taxon>
        <taxon>Pezizomycotina</taxon>
        <taxon>Dothideomycetes</taxon>
        <taxon>Dothideomycetes incertae sedis</taxon>
        <taxon>Botryosphaeriales</taxon>
        <taxon>Phyllostictaceae</taxon>
        <taxon>Phyllosticta</taxon>
    </lineage>
</organism>
<comment type="caution">
    <text evidence="2">The sequence shown here is derived from an EMBL/GenBank/DDBJ whole genome shotgun (WGS) entry which is preliminary data.</text>
</comment>
<evidence type="ECO:0000313" key="2">
    <source>
        <dbReference type="EMBL" id="KAK7530995.1"/>
    </source>
</evidence>
<gene>
    <name evidence="2" type="ORF">J3D65DRAFT_144467</name>
</gene>
<proteinExistence type="predicted"/>
<keyword evidence="3" id="KW-1185">Reference proteome</keyword>
<dbReference type="RefSeq" id="XP_066651068.1">
    <property type="nucleotide sequence ID" value="XM_066794035.1"/>
</dbReference>
<feature type="region of interest" description="Disordered" evidence="1">
    <location>
        <begin position="1"/>
        <end position="24"/>
    </location>
</feature>
<accession>A0ABR1L6Y5</accession>
<sequence>MPRHTQHLQFAKGSTRSRQSRSQPYKAPIINPWIPLYNPAISHQPHCACAHCYWEWLSTTQTPHKMLGRLGSPFSVAADTRGTRPRSRRLMHRGDGYANAFAWTVRSAMRLETITTDVPLVHPPSAMHYSFSADVPPPAADYAPAVLRDPRVELVRLGF</sequence>
<reference evidence="2 3" key="1">
    <citation type="submission" date="2024-04" db="EMBL/GenBank/DDBJ databases">
        <title>Phyllosticta paracitricarpa is synonymous to the EU quarantine fungus P. citricarpa based on phylogenomic analyses.</title>
        <authorList>
            <consortium name="Lawrence Berkeley National Laboratory"/>
            <person name="Van ingen-buijs V.A."/>
            <person name="Van westerhoven A.C."/>
            <person name="Haridas S."/>
            <person name="Skiadas P."/>
            <person name="Martin F."/>
            <person name="Groenewald J.Z."/>
            <person name="Crous P.W."/>
            <person name="Seidl M.F."/>
        </authorList>
    </citation>
    <scope>NUCLEOTIDE SEQUENCE [LARGE SCALE GENOMIC DNA]</scope>
    <source>
        <strain evidence="2 3">CPC 17464</strain>
    </source>
</reference>